<evidence type="ECO:0000256" key="2">
    <source>
        <dbReference type="ARBA" id="ARBA00022723"/>
    </source>
</evidence>
<organism evidence="8 9">
    <name type="scientific">Acidianus brierleyi</name>
    <dbReference type="NCBI Taxonomy" id="41673"/>
    <lineage>
        <taxon>Archaea</taxon>
        <taxon>Thermoproteota</taxon>
        <taxon>Thermoprotei</taxon>
        <taxon>Sulfolobales</taxon>
        <taxon>Sulfolobaceae</taxon>
        <taxon>Acidianus</taxon>
    </lineage>
</organism>
<dbReference type="Proteomes" id="UP000248044">
    <property type="component" value="Chromosome"/>
</dbReference>
<evidence type="ECO:0000313" key="9">
    <source>
        <dbReference type="Proteomes" id="UP000248044"/>
    </source>
</evidence>
<dbReference type="AlphaFoldDB" id="A0A2U9IIH8"/>
<dbReference type="GeneID" id="36833635"/>
<dbReference type="SMART" id="SM01092">
    <property type="entry name" value="CO_deh_flav_C"/>
    <property type="match status" value="1"/>
</dbReference>
<keyword evidence="1" id="KW-0285">Flavoprotein</keyword>
<dbReference type="OrthoDB" id="37184at2157"/>
<dbReference type="GO" id="GO:0071949">
    <property type="term" value="F:FAD binding"/>
    <property type="evidence" value="ECO:0007669"/>
    <property type="project" value="InterPro"/>
</dbReference>
<dbReference type="InterPro" id="IPR036884">
    <property type="entry name" value="2Fe-2S-bd_dom_sf"/>
</dbReference>
<dbReference type="Pfam" id="PF00111">
    <property type="entry name" value="Fer2"/>
    <property type="match status" value="1"/>
</dbReference>
<dbReference type="Gene3D" id="3.30.43.10">
    <property type="entry name" value="Uridine Diphospho-n-acetylenolpyruvylglucosamine Reductase, domain 2"/>
    <property type="match status" value="1"/>
</dbReference>
<reference evidence="8 9" key="1">
    <citation type="submission" date="2018-05" db="EMBL/GenBank/DDBJ databases">
        <title>Complete Genome Sequences of Extremely Thermoacidophilic, Metal-Mobilizing Type-Strain Members of the Archaeal Family Sulfolobaceae: Acidianus brierleyi DSM-1651T, Acidianus sulfidivorans DSM-18786T, Metallosphaera hakonensis DSM-7519T, and Metallosphaera prunae DSM-10039T.</title>
        <authorList>
            <person name="Counts J.A."/>
            <person name="Kelly R.M."/>
        </authorList>
    </citation>
    <scope>NUCLEOTIDE SEQUENCE [LARGE SCALE GENOMIC DNA]</scope>
    <source>
        <strain evidence="8 9">DSM 1651</strain>
    </source>
</reference>
<dbReference type="Gene3D" id="1.10.150.120">
    <property type="entry name" value="[2Fe-2S]-binding domain"/>
    <property type="match status" value="1"/>
</dbReference>
<dbReference type="InterPro" id="IPR006058">
    <property type="entry name" value="2Fe2S_fd_BS"/>
</dbReference>
<evidence type="ECO:0000259" key="6">
    <source>
        <dbReference type="PROSITE" id="PS51085"/>
    </source>
</evidence>
<dbReference type="SUPFAM" id="SSF47741">
    <property type="entry name" value="CO dehydrogenase ISP C-domain like"/>
    <property type="match status" value="1"/>
</dbReference>
<feature type="domain" description="2Fe-2S ferredoxin-type" evidence="6">
    <location>
        <begin position="311"/>
        <end position="386"/>
    </location>
</feature>
<dbReference type="KEGG" id="abri:DFR85_15725"/>
<accession>A0A2U9IIH8</accession>
<keyword evidence="4" id="KW-0560">Oxidoreductase</keyword>
<dbReference type="SUPFAM" id="SSF54292">
    <property type="entry name" value="2Fe-2S ferredoxin-like"/>
    <property type="match status" value="1"/>
</dbReference>
<dbReference type="EMBL" id="CP029289">
    <property type="protein sequence ID" value="AWR95811.1"/>
    <property type="molecule type" value="Genomic_DNA"/>
</dbReference>
<dbReference type="Gene3D" id="3.30.390.50">
    <property type="entry name" value="CO dehydrogenase flavoprotein, C-terminal domain"/>
    <property type="match status" value="1"/>
</dbReference>
<proteinExistence type="predicted"/>
<dbReference type="PANTHER" id="PTHR42659">
    <property type="entry name" value="XANTHINE DEHYDROGENASE SUBUNIT C-RELATED"/>
    <property type="match status" value="1"/>
</dbReference>
<dbReference type="PROSITE" id="PS00197">
    <property type="entry name" value="2FE2S_FER_1"/>
    <property type="match status" value="1"/>
</dbReference>
<sequence length="471" mass="52615">MVFALGIPKSFKYERPLSITDAIDLLQENTRAKPIAGGQSLIPMLKLRVVDIDEVIDLNELQELRYIKLGDSIRIGALLTHNEIALNKTLQEKFPSLTKAAWTIGDLQVRNRGTIGGSISYADPSGNYFPVLLTLDAEVSIVGKCRKQIKLEDFVKGPYSTELNEGEILESIIIPNDERVTNFGVIKRGGSAYPEALVAVSFKIDNEEKIVSSRIAIGGVFSKPVLFKDELIGNKISDIRKIDLDNFTKKLIDSVSLDVLNDIHASKDYRIRLVRNLLMETLRGNNEIRVPQRDIAITWKTGESIKAQDIYSIKLKVNNEEITGNVEGRTLLLDFLRNNGFTEVKRGCDEGKCGACTVIVNGKAIKSCNILAIQVLNKDIRTIKGLNDPGYIQKSFLENYAMQCGYCTHGFMMTVYDYLNNIDQSADNEIMKNSIKNICRCTGYINIIKAIKDASKELSKNSLRDNNSHNV</sequence>
<dbReference type="PROSITE" id="PS51085">
    <property type="entry name" value="2FE2S_FER_2"/>
    <property type="match status" value="1"/>
</dbReference>
<gene>
    <name evidence="8" type="ORF">DFR85_15725</name>
</gene>
<dbReference type="SUPFAM" id="SSF55447">
    <property type="entry name" value="CO dehydrogenase flavoprotein C-terminal domain-like"/>
    <property type="match status" value="1"/>
</dbReference>
<dbReference type="InterPro" id="IPR002888">
    <property type="entry name" value="2Fe-2S-bd"/>
</dbReference>
<evidence type="ECO:0000256" key="1">
    <source>
        <dbReference type="ARBA" id="ARBA00022630"/>
    </source>
</evidence>
<dbReference type="PROSITE" id="PS51387">
    <property type="entry name" value="FAD_PCMH"/>
    <property type="match status" value="1"/>
</dbReference>
<evidence type="ECO:0000313" key="8">
    <source>
        <dbReference type="EMBL" id="AWR95811.1"/>
    </source>
</evidence>
<dbReference type="InterPro" id="IPR016169">
    <property type="entry name" value="FAD-bd_PCMH_sub2"/>
</dbReference>
<evidence type="ECO:0000259" key="7">
    <source>
        <dbReference type="PROSITE" id="PS51387"/>
    </source>
</evidence>
<dbReference type="GO" id="GO:0051537">
    <property type="term" value="F:2 iron, 2 sulfur cluster binding"/>
    <property type="evidence" value="ECO:0007669"/>
    <property type="project" value="InterPro"/>
</dbReference>
<evidence type="ECO:0000256" key="3">
    <source>
        <dbReference type="ARBA" id="ARBA00022827"/>
    </source>
</evidence>
<evidence type="ECO:0000256" key="5">
    <source>
        <dbReference type="ARBA" id="ARBA00023004"/>
    </source>
</evidence>
<dbReference type="Pfam" id="PF01799">
    <property type="entry name" value="Fer2_2"/>
    <property type="match status" value="1"/>
</dbReference>
<feature type="domain" description="FAD-binding PCMH-type" evidence="7">
    <location>
        <begin position="6"/>
        <end position="179"/>
    </location>
</feature>
<dbReference type="Gene3D" id="3.30.465.10">
    <property type="match status" value="1"/>
</dbReference>
<dbReference type="InterPro" id="IPR036318">
    <property type="entry name" value="FAD-bd_PCMH-like_sf"/>
</dbReference>
<dbReference type="InterPro" id="IPR036683">
    <property type="entry name" value="CO_DH_flav_C_dom_sf"/>
</dbReference>
<dbReference type="GO" id="GO:0016491">
    <property type="term" value="F:oxidoreductase activity"/>
    <property type="evidence" value="ECO:0007669"/>
    <property type="project" value="UniProtKB-KW"/>
</dbReference>
<keyword evidence="5" id="KW-0408">Iron</keyword>
<dbReference type="InterPro" id="IPR036010">
    <property type="entry name" value="2Fe-2S_ferredoxin-like_sf"/>
</dbReference>
<dbReference type="InterPro" id="IPR051312">
    <property type="entry name" value="Diverse_Substr_Oxidored"/>
</dbReference>
<name>A0A2U9IIH8_9CREN</name>
<dbReference type="Gene3D" id="3.10.20.30">
    <property type="match status" value="1"/>
</dbReference>
<dbReference type="InterPro" id="IPR001041">
    <property type="entry name" value="2Fe-2S_ferredoxin-type"/>
</dbReference>
<dbReference type="GO" id="GO:0046872">
    <property type="term" value="F:metal ion binding"/>
    <property type="evidence" value="ECO:0007669"/>
    <property type="project" value="UniProtKB-KW"/>
</dbReference>
<dbReference type="PANTHER" id="PTHR42659:SF2">
    <property type="entry name" value="XANTHINE DEHYDROGENASE SUBUNIT C-RELATED"/>
    <property type="match status" value="1"/>
</dbReference>
<dbReference type="InterPro" id="IPR016167">
    <property type="entry name" value="FAD-bd_PCMH_sub1"/>
</dbReference>
<dbReference type="InterPro" id="IPR002346">
    <property type="entry name" value="Mopterin_DH_FAD-bd"/>
</dbReference>
<keyword evidence="3" id="KW-0274">FAD</keyword>
<protein>
    <submittedName>
        <fullName evidence="8">Carbon monoxide dehydrogenase</fullName>
    </submittedName>
</protein>
<evidence type="ECO:0000256" key="4">
    <source>
        <dbReference type="ARBA" id="ARBA00023002"/>
    </source>
</evidence>
<dbReference type="Pfam" id="PF00941">
    <property type="entry name" value="FAD_binding_5"/>
    <property type="match status" value="1"/>
</dbReference>
<dbReference type="InterPro" id="IPR005107">
    <property type="entry name" value="CO_DH_flav_C"/>
</dbReference>
<dbReference type="CDD" id="cd00207">
    <property type="entry name" value="fer2"/>
    <property type="match status" value="1"/>
</dbReference>
<dbReference type="InterPro" id="IPR012675">
    <property type="entry name" value="Beta-grasp_dom_sf"/>
</dbReference>
<dbReference type="RefSeq" id="WP_110271689.1">
    <property type="nucleotide sequence ID" value="NZ_CP029289.2"/>
</dbReference>
<keyword evidence="2" id="KW-0479">Metal-binding</keyword>
<dbReference type="InterPro" id="IPR016166">
    <property type="entry name" value="FAD-bd_PCMH"/>
</dbReference>
<keyword evidence="9" id="KW-1185">Reference proteome</keyword>
<dbReference type="SUPFAM" id="SSF56176">
    <property type="entry name" value="FAD-binding/transporter-associated domain-like"/>
    <property type="match status" value="1"/>
</dbReference>